<evidence type="ECO:0000313" key="1">
    <source>
        <dbReference type="EMBL" id="MPC87043.1"/>
    </source>
</evidence>
<evidence type="ECO:0000313" key="2">
    <source>
        <dbReference type="Proteomes" id="UP000324222"/>
    </source>
</evidence>
<dbReference type="Gene3D" id="2.100.10.20">
    <property type="entry name" value="Vitelline membrane outer layer protein I (VOMI)"/>
    <property type="match status" value="1"/>
</dbReference>
<dbReference type="Proteomes" id="UP000324222">
    <property type="component" value="Unassembled WGS sequence"/>
</dbReference>
<protein>
    <submittedName>
        <fullName evidence="1">Uncharacterized protein</fullName>
    </submittedName>
</protein>
<organism evidence="1 2">
    <name type="scientific">Portunus trituberculatus</name>
    <name type="common">Swimming crab</name>
    <name type="synonym">Neptunus trituberculatus</name>
    <dbReference type="NCBI Taxonomy" id="210409"/>
    <lineage>
        <taxon>Eukaryota</taxon>
        <taxon>Metazoa</taxon>
        <taxon>Ecdysozoa</taxon>
        <taxon>Arthropoda</taxon>
        <taxon>Crustacea</taxon>
        <taxon>Multicrustacea</taxon>
        <taxon>Malacostraca</taxon>
        <taxon>Eumalacostraca</taxon>
        <taxon>Eucarida</taxon>
        <taxon>Decapoda</taxon>
        <taxon>Pleocyemata</taxon>
        <taxon>Brachyura</taxon>
        <taxon>Eubrachyura</taxon>
        <taxon>Portunoidea</taxon>
        <taxon>Portunidae</taxon>
        <taxon>Portuninae</taxon>
        <taxon>Portunus</taxon>
    </lineage>
</organism>
<name>A0A5B7IXU2_PORTR</name>
<gene>
    <name evidence="1" type="ORF">E2C01_081891</name>
</gene>
<sequence>MNNLILICQTSRTSLHGVGVCLAGTWSEETQCPTGLVVCGMRLRAEIPHVYDDTCINDMVVMCCIV</sequence>
<comment type="caution">
    <text evidence="1">The sequence shown here is derived from an EMBL/GenBank/DDBJ whole genome shotgun (WGS) entry which is preliminary data.</text>
</comment>
<proteinExistence type="predicted"/>
<dbReference type="EMBL" id="VSRR010073350">
    <property type="protein sequence ID" value="MPC87043.1"/>
    <property type="molecule type" value="Genomic_DNA"/>
</dbReference>
<keyword evidence="2" id="KW-1185">Reference proteome</keyword>
<dbReference type="InterPro" id="IPR005515">
    <property type="entry name" value="VOMI"/>
</dbReference>
<accession>A0A5B7IXU2</accession>
<reference evidence="1 2" key="1">
    <citation type="submission" date="2019-05" db="EMBL/GenBank/DDBJ databases">
        <title>Another draft genome of Portunus trituberculatus and its Hox gene families provides insights of decapod evolution.</title>
        <authorList>
            <person name="Jeong J.-H."/>
            <person name="Song I."/>
            <person name="Kim S."/>
            <person name="Choi T."/>
            <person name="Kim D."/>
            <person name="Ryu S."/>
            <person name="Kim W."/>
        </authorList>
    </citation>
    <scope>NUCLEOTIDE SEQUENCE [LARGE SCALE GENOMIC DNA]</scope>
    <source>
        <tissue evidence="1">Muscle</tissue>
    </source>
</reference>
<dbReference type="Pfam" id="PF03762">
    <property type="entry name" value="VOMI"/>
    <property type="match status" value="1"/>
</dbReference>
<dbReference type="InterPro" id="IPR036706">
    <property type="entry name" value="VOMI_sf"/>
</dbReference>
<dbReference type="SUPFAM" id="SSF51092">
    <property type="entry name" value="Vitelline membrane outer protein-I (VMO-I)"/>
    <property type="match status" value="1"/>
</dbReference>
<dbReference type="AlphaFoldDB" id="A0A5B7IXU2"/>